<evidence type="ECO:0000256" key="6">
    <source>
        <dbReference type="ARBA" id="ARBA00032937"/>
    </source>
</evidence>
<evidence type="ECO:0000256" key="2">
    <source>
        <dbReference type="ARBA" id="ARBA00007797"/>
    </source>
</evidence>
<dbReference type="Pfam" id="PF07540">
    <property type="entry name" value="NOC3p"/>
    <property type="match status" value="1"/>
</dbReference>
<evidence type="ECO:0000259" key="9">
    <source>
        <dbReference type="Pfam" id="PF07540"/>
    </source>
</evidence>
<sequence length="849" mass="97332">MALRSQERRTAKRERKERSKKRVLSKSKWNNIKKHKQALGKTKTPKDPTEKKKKIRAKRMKTYAELKARKANAARKKEERLIEEKENEITGEEMMSMMDPEYLEDLKDEDIDIPEDGPLPEEHKLRSFDKLDVPSTVKPLLPVRTKDGRLEVRFAERTDGGVGMKRSRLEDGNEMEDREGEDEEVEERDDMMRTTAEFLYYRQLRLEKKKVNIGCIASNFLIDPEKRLSGLKSLLTYMEEKDPGVKLTVRKYAAVTLLQVFRRIIPSHRIIEPKLGPDKKLKKITKIVCDYEKGILTAYQKYLTGLENMIKEVETNKHPAVTSMAVVATQCLGELLVQNHHFNYTPNIIQALVPLLNHKNEDVVKYASSAITKIFKDDVSGRLSHEIVRRIDQVVRRRAFAVRPPVFEVLLGLKLKGAVNLDVMTEQNMQYKKKFTHHEKLIRKLSMQNVKKKGLKEAKVFRKKRKLEEAMRGLTNSRNQRKMNEEHADIIILVFALYVHVLKRRPNKKLNSTVLEGLAKFSHLVNIEYFADLLTTLGALMNEGTLKLRESLHCIQVVFTILAGQGQVLTLDPTSFYQYLYVSIFNISADTNHEDIVTVAESLRQMMAERGSRTGHARILSFVKRLASSCLTLLHSGSIPALSTLRSILLAQHFTEVLLEVDSEGCSGIYDSESPDPQHTNASATALWELHLLKRHYHSTVRQMSHHLMHGAPLQGQNTLPHSLTKRLPSQIYESYDMSEMRFNPSIPTPSQHLSASSAKAVKRRRHHGPDHWTSEYITSTVQDLGLPDIQQRSGQDDIKSQDKDQNILDIDFYAGMLSNMDLDQIPSPSLPDQFPDYTLGLIRVKEAA</sequence>
<dbReference type="PANTHER" id="PTHR14428">
    <property type="entry name" value="NUCLEOLAR COMPLEX PROTEIN 3"/>
    <property type="match status" value="1"/>
</dbReference>
<dbReference type="GO" id="GO:0003682">
    <property type="term" value="F:chromatin binding"/>
    <property type="evidence" value="ECO:0007669"/>
    <property type="project" value="TreeGrafter"/>
</dbReference>
<dbReference type="GO" id="GO:0006270">
    <property type="term" value="P:DNA replication initiation"/>
    <property type="evidence" value="ECO:0007669"/>
    <property type="project" value="TreeGrafter"/>
</dbReference>
<dbReference type="GO" id="GO:0005730">
    <property type="term" value="C:nucleolus"/>
    <property type="evidence" value="ECO:0007669"/>
    <property type="project" value="UniProtKB-SubCell"/>
</dbReference>
<comment type="similarity">
    <text evidence="2">Belongs to the CBF/MAK21 family.</text>
</comment>
<dbReference type="EMBL" id="JAWZYT010001448">
    <property type="protein sequence ID" value="KAK4312034.1"/>
    <property type="molecule type" value="Genomic_DNA"/>
</dbReference>
<evidence type="ECO:0000256" key="7">
    <source>
        <dbReference type="SAM" id="MobiDB-lite"/>
    </source>
</evidence>
<feature type="compositionally biased region" description="Basic residues" evidence="7">
    <location>
        <begin position="18"/>
        <end position="38"/>
    </location>
</feature>
<feature type="compositionally biased region" description="Basic and acidic residues" evidence="7">
    <location>
        <begin position="75"/>
        <end position="88"/>
    </location>
</feature>
<feature type="region of interest" description="Disordered" evidence="7">
    <location>
        <begin position="163"/>
        <end position="188"/>
    </location>
</feature>
<evidence type="ECO:0000256" key="1">
    <source>
        <dbReference type="ARBA" id="ARBA00004604"/>
    </source>
</evidence>
<evidence type="ECO:0000259" key="8">
    <source>
        <dbReference type="Pfam" id="PF03914"/>
    </source>
</evidence>
<feature type="compositionally biased region" description="Basic residues" evidence="7">
    <location>
        <begin position="51"/>
        <end position="61"/>
    </location>
</feature>
<dbReference type="InterPro" id="IPR016024">
    <property type="entry name" value="ARM-type_fold"/>
</dbReference>
<dbReference type="Pfam" id="PF03914">
    <property type="entry name" value="CBF"/>
    <property type="match status" value="1"/>
</dbReference>
<comment type="caution">
    <text evidence="10">The sequence shown here is derived from an EMBL/GenBank/DDBJ whole genome shotgun (WGS) entry which is preliminary data.</text>
</comment>
<feature type="compositionally biased region" description="Acidic residues" evidence="7">
    <location>
        <begin position="172"/>
        <end position="188"/>
    </location>
</feature>
<dbReference type="InterPro" id="IPR005612">
    <property type="entry name" value="CCAAT-binding_factor"/>
</dbReference>
<feature type="domain" description="Nucleolar complex-associated protein 3 N-terminal" evidence="9">
    <location>
        <begin position="209"/>
        <end position="302"/>
    </location>
</feature>
<keyword evidence="11" id="KW-1185">Reference proteome</keyword>
<evidence type="ECO:0000256" key="5">
    <source>
        <dbReference type="ARBA" id="ARBA00032701"/>
    </source>
</evidence>
<evidence type="ECO:0000313" key="10">
    <source>
        <dbReference type="EMBL" id="KAK4312034.1"/>
    </source>
</evidence>
<organism evidence="10 11">
    <name type="scientific">Petrolisthes manimaculis</name>
    <dbReference type="NCBI Taxonomy" id="1843537"/>
    <lineage>
        <taxon>Eukaryota</taxon>
        <taxon>Metazoa</taxon>
        <taxon>Ecdysozoa</taxon>
        <taxon>Arthropoda</taxon>
        <taxon>Crustacea</taxon>
        <taxon>Multicrustacea</taxon>
        <taxon>Malacostraca</taxon>
        <taxon>Eumalacostraca</taxon>
        <taxon>Eucarida</taxon>
        <taxon>Decapoda</taxon>
        <taxon>Pleocyemata</taxon>
        <taxon>Anomura</taxon>
        <taxon>Galatheoidea</taxon>
        <taxon>Porcellanidae</taxon>
        <taxon>Petrolisthes</taxon>
    </lineage>
</organism>
<keyword evidence="4" id="KW-0539">Nucleus</keyword>
<dbReference type="InterPro" id="IPR016903">
    <property type="entry name" value="Nucleolar_cplx-assoc_3"/>
</dbReference>
<accession>A0AAE1UAY3</accession>
<protein>
    <recommendedName>
        <fullName evidence="6">NOC3-like protein</fullName>
    </recommendedName>
    <alternativeName>
        <fullName evidence="5">Nucleolar complex-associated protein 3-like protein</fullName>
    </alternativeName>
</protein>
<reference evidence="10" key="1">
    <citation type="submission" date="2023-11" db="EMBL/GenBank/DDBJ databases">
        <title>Genome assemblies of two species of porcelain crab, Petrolisthes cinctipes and Petrolisthes manimaculis (Anomura: Porcellanidae).</title>
        <authorList>
            <person name="Angst P."/>
        </authorList>
    </citation>
    <scope>NUCLEOTIDE SEQUENCE</scope>
    <source>
        <strain evidence="10">PB745_02</strain>
        <tissue evidence="10">Gill</tissue>
    </source>
</reference>
<dbReference type="InterPro" id="IPR011501">
    <property type="entry name" value="Noc3_N"/>
</dbReference>
<keyword evidence="3" id="KW-0175">Coiled coil</keyword>
<evidence type="ECO:0000256" key="4">
    <source>
        <dbReference type="ARBA" id="ARBA00023242"/>
    </source>
</evidence>
<name>A0AAE1UAY3_9EUCA</name>
<evidence type="ECO:0000256" key="3">
    <source>
        <dbReference type="ARBA" id="ARBA00023054"/>
    </source>
</evidence>
<gene>
    <name evidence="10" type="ORF">Pmani_016500</name>
</gene>
<comment type="subcellular location">
    <subcellularLocation>
        <location evidence="1">Nucleus</location>
        <location evidence="1">Nucleolus</location>
    </subcellularLocation>
</comment>
<dbReference type="PANTHER" id="PTHR14428:SF5">
    <property type="entry name" value="NUCLEOLAR COMPLEX PROTEIN 3 HOMOLOG"/>
    <property type="match status" value="1"/>
</dbReference>
<proteinExistence type="inferred from homology"/>
<feature type="region of interest" description="Disordered" evidence="7">
    <location>
        <begin position="1"/>
        <end position="96"/>
    </location>
</feature>
<feature type="region of interest" description="Disordered" evidence="7">
    <location>
        <begin position="745"/>
        <end position="775"/>
    </location>
</feature>
<dbReference type="SUPFAM" id="SSF48371">
    <property type="entry name" value="ARM repeat"/>
    <property type="match status" value="1"/>
</dbReference>
<dbReference type="AlphaFoldDB" id="A0AAE1UAY3"/>
<feature type="compositionally biased region" description="Basic and acidic residues" evidence="7">
    <location>
        <begin position="1"/>
        <end position="17"/>
    </location>
</feature>
<dbReference type="Proteomes" id="UP001292094">
    <property type="component" value="Unassembled WGS sequence"/>
</dbReference>
<feature type="compositionally biased region" description="Polar residues" evidence="7">
    <location>
        <begin position="749"/>
        <end position="758"/>
    </location>
</feature>
<feature type="domain" description="CCAAT-binding factor" evidence="8">
    <location>
        <begin position="551"/>
        <end position="704"/>
    </location>
</feature>
<evidence type="ECO:0000313" key="11">
    <source>
        <dbReference type="Proteomes" id="UP001292094"/>
    </source>
</evidence>